<dbReference type="STRING" id="430453.SAMN04487962_1086"/>
<protein>
    <submittedName>
        <fullName evidence="1">Uncharacterized protein</fullName>
    </submittedName>
</protein>
<organism evidence="1 2">
    <name type="scientific">Marinobacter segnicrescens</name>
    <dbReference type="NCBI Taxonomy" id="430453"/>
    <lineage>
        <taxon>Bacteria</taxon>
        <taxon>Pseudomonadati</taxon>
        <taxon>Pseudomonadota</taxon>
        <taxon>Gammaproteobacteria</taxon>
        <taxon>Pseudomonadales</taxon>
        <taxon>Marinobacteraceae</taxon>
        <taxon>Marinobacter</taxon>
    </lineage>
</organism>
<gene>
    <name evidence="1" type="ORF">SAMN04487962_1086</name>
</gene>
<dbReference type="OrthoDB" id="6228871at2"/>
<dbReference type="AlphaFoldDB" id="A0A1I0DSY2"/>
<name>A0A1I0DSY2_9GAMM</name>
<dbReference type="RefSeq" id="WP_091851044.1">
    <property type="nucleotide sequence ID" value="NZ_FOHZ01000008.1"/>
</dbReference>
<evidence type="ECO:0000313" key="2">
    <source>
        <dbReference type="Proteomes" id="UP000198762"/>
    </source>
</evidence>
<evidence type="ECO:0000313" key="1">
    <source>
        <dbReference type="EMBL" id="SET35526.1"/>
    </source>
</evidence>
<dbReference type="EMBL" id="FOHZ01000008">
    <property type="protein sequence ID" value="SET35526.1"/>
    <property type="molecule type" value="Genomic_DNA"/>
</dbReference>
<reference evidence="2" key="1">
    <citation type="submission" date="2016-10" db="EMBL/GenBank/DDBJ databases">
        <authorList>
            <person name="Varghese N."/>
            <person name="Submissions S."/>
        </authorList>
    </citation>
    <scope>NUCLEOTIDE SEQUENCE [LARGE SCALE GENOMIC DNA]</scope>
    <source>
        <strain evidence="2">CGMCC 1.6489</strain>
    </source>
</reference>
<accession>A0A1I0DSY2</accession>
<dbReference type="Proteomes" id="UP000198762">
    <property type="component" value="Unassembled WGS sequence"/>
</dbReference>
<proteinExistence type="predicted"/>
<keyword evidence="2" id="KW-1185">Reference proteome</keyword>
<sequence>MRMIQAWPGSVDLGLPDALRIQLLKALISPFPTEDEARRFWDDYGGSLIILDPTDDPTSEAGALGPLSQSVEMALLYPDFTESLGTTHIITVAIVNDAGAGLYVLCPVNHPLLPEEISDA</sequence>